<dbReference type="EC" id="3.1.3.16" evidence="1"/>
<dbReference type="SUPFAM" id="SSF55781">
    <property type="entry name" value="GAF domain-like"/>
    <property type="match status" value="1"/>
</dbReference>
<dbReference type="GO" id="GO:0006355">
    <property type="term" value="P:regulation of DNA-templated transcription"/>
    <property type="evidence" value="ECO:0007669"/>
    <property type="project" value="InterPro"/>
</dbReference>
<keyword evidence="4" id="KW-0479">Metal-binding</keyword>
<dbReference type="CDD" id="cd00130">
    <property type="entry name" value="PAS"/>
    <property type="match status" value="1"/>
</dbReference>
<gene>
    <name evidence="17" type="ORF">GCM10010121_052860</name>
</gene>
<dbReference type="GO" id="GO:0046872">
    <property type="term" value="F:metal ion binding"/>
    <property type="evidence" value="ECO:0007669"/>
    <property type="project" value="UniProtKB-KW"/>
</dbReference>
<keyword evidence="7" id="KW-0378">Hydrolase</keyword>
<sequence>MGEVVPVQSRYTATVFVDAKGTVSLWSPQAQALLGHPAEEVCGRPATDLLARQEDREAALAARGLQPAGQCWNGVLALRHRAGHEVQISLRVRPVLCAQGQAGWSVDAADARQVEQAEVDRAILEALFSQSPISITVLDTELRYLRLNATTERDATVAAEQLIGRRVGYGAPGLDFQAIEELLCQVRDTGEPAIGFQFHGRPPSDPDRWHVWSGSCFRLTDSADRVLGVCQTYVDITEGWQAQRRLALLTDAGARIGTALDVVRTAQELADTGVPGLADIIVVDLLETTVRGEEPPPGPVGGQWLLRRAGIRSIHEDAPAAAHALGDRVAVHPGTPQLRCLETGQSVLMRTPDADEWSTLDTRIIEKIREFKIHSLMMVPLQARGIALGVATFGRYREAQPYDEGDLALAEDFCSRAAVSIDNARRYTREHTTAVALQRSLLPHDVPRYPAVETAYRYLPAATHAGAGGDWFDVLPLSGARVALVVGDVCGHGLHAAAIMGRLRTAVHTLADLDLDPDEVLTQLDDLVVRLAEEDPDCEGSTCLYAVYDPISRICTFARAGHPPPALVQPDGAVEFLDDIPAGPPLGLGGLPFETAQRHLAEGTLLALYTDGLIQAPGRNIDVGFDRLAASLAHCSRPLDQLCDAMVTSLVPEHRPDDVALLLARTHALADDRVASWELPLDPALVGHARVLAGRQLDAWGLESLTFTSELIISELVTNAIRYARAPIVLRLIHADSLICEVSDGSLSAPHLRRARYNELGGRGLFLVAQLASRWGTRYNRDGKTIWAEQSTEVAGLIVETSLSSS</sequence>
<dbReference type="PANTHER" id="PTHR43156:SF2">
    <property type="entry name" value="STAGE II SPORULATION PROTEIN E"/>
    <property type="match status" value="1"/>
</dbReference>
<keyword evidence="3" id="KW-0808">Transferase</keyword>
<dbReference type="SMART" id="SM00331">
    <property type="entry name" value="PP2C_SIG"/>
    <property type="match status" value="1"/>
</dbReference>
<dbReference type="SUPFAM" id="SSF55785">
    <property type="entry name" value="PYP-like sensor domain (PAS domain)"/>
    <property type="match status" value="2"/>
</dbReference>
<dbReference type="GO" id="GO:0004722">
    <property type="term" value="F:protein serine/threonine phosphatase activity"/>
    <property type="evidence" value="ECO:0007669"/>
    <property type="project" value="UniProtKB-EC"/>
</dbReference>
<dbReference type="SUPFAM" id="SSF81606">
    <property type="entry name" value="PP2C-like"/>
    <property type="match status" value="1"/>
</dbReference>
<dbReference type="InterPro" id="IPR036457">
    <property type="entry name" value="PPM-type-like_dom_sf"/>
</dbReference>
<dbReference type="Gene3D" id="3.30.450.40">
    <property type="match status" value="1"/>
</dbReference>
<dbReference type="Pfam" id="PF01590">
    <property type="entry name" value="GAF"/>
    <property type="match status" value="1"/>
</dbReference>
<dbReference type="SUPFAM" id="SSF55874">
    <property type="entry name" value="ATPase domain of HSP90 chaperone/DNA topoisomerase II/histidine kinase"/>
    <property type="match status" value="1"/>
</dbReference>
<dbReference type="CDD" id="cd16936">
    <property type="entry name" value="HATPase_RsbW-like"/>
    <property type="match status" value="1"/>
</dbReference>
<accession>A0A917KZC5</accession>
<evidence type="ECO:0000256" key="10">
    <source>
        <dbReference type="ARBA" id="ARBA00022912"/>
    </source>
</evidence>
<dbReference type="Proteomes" id="UP000657574">
    <property type="component" value="Unassembled WGS sequence"/>
</dbReference>
<dbReference type="Pfam" id="PF00989">
    <property type="entry name" value="PAS"/>
    <property type="match status" value="1"/>
</dbReference>
<dbReference type="Pfam" id="PF13581">
    <property type="entry name" value="HATPase_c_2"/>
    <property type="match status" value="1"/>
</dbReference>
<organism evidence="17 18">
    <name type="scientific">Streptomyces brasiliensis</name>
    <dbReference type="NCBI Taxonomy" id="1954"/>
    <lineage>
        <taxon>Bacteria</taxon>
        <taxon>Bacillati</taxon>
        <taxon>Actinomycetota</taxon>
        <taxon>Actinomycetes</taxon>
        <taxon>Kitasatosporales</taxon>
        <taxon>Streptomycetaceae</taxon>
        <taxon>Streptomyces</taxon>
    </lineage>
</organism>
<dbReference type="Pfam" id="PF08448">
    <property type="entry name" value="PAS_4"/>
    <property type="match status" value="1"/>
</dbReference>
<keyword evidence="18" id="KW-1185">Reference proteome</keyword>
<evidence type="ECO:0000256" key="13">
    <source>
        <dbReference type="ARBA" id="ARBA00056274"/>
    </source>
</evidence>
<dbReference type="GO" id="GO:0005524">
    <property type="term" value="F:ATP binding"/>
    <property type="evidence" value="ECO:0007669"/>
    <property type="project" value="UniProtKB-KW"/>
</dbReference>
<dbReference type="PROSITE" id="PS50112">
    <property type="entry name" value="PAS"/>
    <property type="match status" value="1"/>
</dbReference>
<keyword evidence="10" id="KW-0904">Protein phosphatase</keyword>
<dbReference type="InterPro" id="IPR013656">
    <property type="entry name" value="PAS_4"/>
</dbReference>
<dbReference type="FunFam" id="3.30.565.10:FF:000028">
    <property type="entry name" value="PAS sensor protein"/>
    <property type="match status" value="1"/>
</dbReference>
<dbReference type="InterPro" id="IPR000014">
    <property type="entry name" value="PAS"/>
</dbReference>
<dbReference type="FunFam" id="3.30.450.40:FF:000035">
    <property type="entry name" value="PAS sensor protein"/>
    <property type="match status" value="1"/>
</dbReference>
<keyword evidence="5" id="KW-0547">Nucleotide-binding</keyword>
<name>A0A917KZC5_9ACTN</name>
<dbReference type="PANTHER" id="PTHR43156">
    <property type="entry name" value="STAGE II SPORULATION PROTEIN E-RELATED"/>
    <property type="match status" value="1"/>
</dbReference>
<proteinExistence type="predicted"/>
<evidence type="ECO:0000256" key="7">
    <source>
        <dbReference type="ARBA" id="ARBA00022801"/>
    </source>
</evidence>
<reference evidence="17" key="2">
    <citation type="submission" date="2020-09" db="EMBL/GenBank/DDBJ databases">
        <authorList>
            <person name="Sun Q."/>
            <person name="Ohkuma M."/>
        </authorList>
    </citation>
    <scope>NUCLEOTIDE SEQUENCE</scope>
    <source>
        <strain evidence="17">JCM 3086</strain>
    </source>
</reference>
<evidence type="ECO:0000256" key="14">
    <source>
        <dbReference type="ARBA" id="ARBA00075117"/>
    </source>
</evidence>
<evidence type="ECO:0000256" key="8">
    <source>
        <dbReference type="ARBA" id="ARBA00022840"/>
    </source>
</evidence>
<dbReference type="AlphaFoldDB" id="A0A917KZC5"/>
<evidence type="ECO:0000256" key="3">
    <source>
        <dbReference type="ARBA" id="ARBA00022679"/>
    </source>
</evidence>
<evidence type="ECO:0000256" key="9">
    <source>
        <dbReference type="ARBA" id="ARBA00022842"/>
    </source>
</evidence>
<dbReference type="FunFam" id="3.60.40.10:FF:000005">
    <property type="entry name" value="Serine/threonine protein phosphatase"/>
    <property type="match status" value="1"/>
</dbReference>
<reference evidence="17" key="1">
    <citation type="journal article" date="2014" name="Int. J. Syst. Evol. Microbiol.">
        <title>Complete genome sequence of Corynebacterium casei LMG S-19264T (=DSM 44701T), isolated from a smear-ripened cheese.</title>
        <authorList>
            <consortium name="US DOE Joint Genome Institute (JGI-PGF)"/>
            <person name="Walter F."/>
            <person name="Albersmeier A."/>
            <person name="Kalinowski J."/>
            <person name="Ruckert C."/>
        </authorList>
    </citation>
    <scope>NUCLEOTIDE SEQUENCE</scope>
    <source>
        <strain evidence="17">JCM 3086</strain>
    </source>
</reference>
<dbReference type="InterPro" id="IPR003018">
    <property type="entry name" value="GAF"/>
</dbReference>
<dbReference type="EMBL" id="BMQA01000019">
    <property type="protein sequence ID" value="GGJ35064.1"/>
    <property type="molecule type" value="Genomic_DNA"/>
</dbReference>
<dbReference type="InterPro" id="IPR001932">
    <property type="entry name" value="PPM-type_phosphatase-like_dom"/>
</dbReference>
<dbReference type="GO" id="GO:0016301">
    <property type="term" value="F:kinase activity"/>
    <property type="evidence" value="ECO:0007669"/>
    <property type="project" value="UniProtKB-KW"/>
</dbReference>
<evidence type="ECO:0000256" key="4">
    <source>
        <dbReference type="ARBA" id="ARBA00022723"/>
    </source>
</evidence>
<comment type="catalytic activity">
    <reaction evidence="12">
        <text>O-phospho-L-seryl-[protein] + H2O = L-seryl-[protein] + phosphate</text>
        <dbReference type="Rhea" id="RHEA:20629"/>
        <dbReference type="Rhea" id="RHEA-COMP:9863"/>
        <dbReference type="Rhea" id="RHEA-COMP:11604"/>
        <dbReference type="ChEBI" id="CHEBI:15377"/>
        <dbReference type="ChEBI" id="CHEBI:29999"/>
        <dbReference type="ChEBI" id="CHEBI:43474"/>
        <dbReference type="ChEBI" id="CHEBI:83421"/>
        <dbReference type="EC" id="3.1.3.16"/>
    </reaction>
</comment>
<keyword evidence="9" id="KW-0460">Magnesium</keyword>
<keyword evidence="6" id="KW-0418">Kinase</keyword>
<evidence type="ECO:0000256" key="2">
    <source>
        <dbReference type="ARBA" id="ARBA00022553"/>
    </source>
</evidence>
<dbReference type="InterPro" id="IPR052016">
    <property type="entry name" value="Bact_Sigma-Reg"/>
</dbReference>
<evidence type="ECO:0000259" key="16">
    <source>
        <dbReference type="PROSITE" id="PS50112"/>
    </source>
</evidence>
<dbReference type="Gene3D" id="3.60.40.10">
    <property type="entry name" value="PPM-type phosphatase domain"/>
    <property type="match status" value="1"/>
</dbReference>
<dbReference type="Gene3D" id="3.30.565.10">
    <property type="entry name" value="Histidine kinase-like ATPase, C-terminal domain"/>
    <property type="match status" value="1"/>
</dbReference>
<evidence type="ECO:0000256" key="15">
    <source>
        <dbReference type="ARBA" id="ARBA00081350"/>
    </source>
</evidence>
<dbReference type="InterPro" id="IPR035965">
    <property type="entry name" value="PAS-like_dom_sf"/>
</dbReference>
<protein>
    <recommendedName>
        <fullName evidence="1">protein-serine/threonine phosphatase</fullName>
        <ecNumber evidence="1">3.1.3.16</ecNumber>
    </recommendedName>
    <alternativeName>
        <fullName evidence="15">Protein-serine/threonine phosphatase</fullName>
    </alternativeName>
    <alternativeName>
        <fullName evidence="14">Serine/threonine-protein kinase</fullName>
    </alternativeName>
</protein>
<evidence type="ECO:0000256" key="5">
    <source>
        <dbReference type="ARBA" id="ARBA00022741"/>
    </source>
</evidence>
<dbReference type="InterPro" id="IPR029016">
    <property type="entry name" value="GAF-like_dom_sf"/>
</dbReference>
<evidence type="ECO:0000256" key="11">
    <source>
        <dbReference type="ARBA" id="ARBA00023211"/>
    </source>
</evidence>
<keyword evidence="2" id="KW-0597">Phosphoprotein</keyword>
<keyword evidence="11" id="KW-0464">Manganese</keyword>
<evidence type="ECO:0000256" key="12">
    <source>
        <dbReference type="ARBA" id="ARBA00047761"/>
    </source>
</evidence>
<dbReference type="Pfam" id="PF07228">
    <property type="entry name" value="SpoIIE"/>
    <property type="match status" value="1"/>
</dbReference>
<dbReference type="InterPro" id="IPR003594">
    <property type="entry name" value="HATPase_dom"/>
</dbReference>
<keyword evidence="8" id="KW-0067">ATP-binding</keyword>
<feature type="domain" description="PAS" evidence="16">
    <location>
        <begin position="7"/>
        <end position="57"/>
    </location>
</feature>
<dbReference type="InterPro" id="IPR036890">
    <property type="entry name" value="HATPase_C_sf"/>
</dbReference>
<evidence type="ECO:0000256" key="1">
    <source>
        <dbReference type="ARBA" id="ARBA00013081"/>
    </source>
</evidence>
<dbReference type="InterPro" id="IPR013767">
    <property type="entry name" value="PAS_fold"/>
</dbReference>
<evidence type="ECO:0000313" key="18">
    <source>
        <dbReference type="Proteomes" id="UP000657574"/>
    </source>
</evidence>
<dbReference type="Gene3D" id="3.30.450.20">
    <property type="entry name" value="PAS domain"/>
    <property type="match status" value="2"/>
</dbReference>
<dbReference type="NCBIfam" id="TIGR00229">
    <property type="entry name" value="sensory_box"/>
    <property type="match status" value="1"/>
</dbReference>
<evidence type="ECO:0000256" key="6">
    <source>
        <dbReference type="ARBA" id="ARBA00022777"/>
    </source>
</evidence>
<comment type="caution">
    <text evidence="17">The sequence shown here is derived from an EMBL/GenBank/DDBJ whole genome shotgun (WGS) entry which is preliminary data.</text>
</comment>
<evidence type="ECO:0000313" key="17">
    <source>
        <dbReference type="EMBL" id="GGJ35064.1"/>
    </source>
</evidence>
<comment type="function">
    <text evidence="13">Primarily acts as an independent SigF regulator that is sensitive to the osmosensory signal, mediating the cross talk of PknD with the SigF regulon. Possesses both phosphatase and kinase activities. The kinase domain functions as a classic anti-sigma factor-like kinase to phosphorylate the anti-anti-sigma factor domain at the canonical regulatory site, and the phosphatase domain antagonizes this activity.</text>
</comment>